<dbReference type="eggNOG" id="COG1433">
    <property type="taxonomic scope" value="Bacteria"/>
</dbReference>
<evidence type="ECO:0000313" key="1">
    <source>
        <dbReference type="EMBL" id="AFQ45361.1"/>
    </source>
</evidence>
<keyword evidence="2" id="KW-1185">Reference proteome</keyword>
<dbReference type="EMBL" id="CP003629">
    <property type="protein sequence ID" value="AFQ45361.1"/>
    <property type="molecule type" value="Genomic_DNA"/>
</dbReference>
<dbReference type="KEGG" id="dmi:Desmer_3517"/>
<sequence>MSVSEKAVMMMKNGFLCSQSVFAALSEELGLERELALKISTGLGAGISCQGDICGAVSGGILAIGLKHGNHEGLSDPDSQGKTFYLTQELIEKIKAKHGCYTCKDLTGLDFTKPENVKLAHESGIFEKICSHVIRDSVQIVEEIWK</sequence>
<dbReference type="STRING" id="768704.Desmer_3517"/>
<dbReference type="RefSeq" id="WP_014904270.1">
    <property type="nucleotide sequence ID" value="NC_018515.1"/>
</dbReference>
<reference evidence="1 2" key="1">
    <citation type="journal article" date="2012" name="J. Bacteriol.">
        <title>Complete genome sequences of Desulfosporosinus orientis DSM765T, Desulfosporosinus youngiae DSM17734T, Desulfosporosinus meridiei DSM13257T, and Desulfosporosinus acidiphilus DSM22704T.</title>
        <authorList>
            <person name="Pester M."/>
            <person name="Brambilla E."/>
            <person name="Alazard D."/>
            <person name="Rattei T."/>
            <person name="Weinmaier T."/>
            <person name="Han J."/>
            <person name="Lucas S."/>
            <person name="Lapidus A."/>
            <person name="Cheng J.F."/>
            <person name="Goodwin L."/>
            <person name="Pitluck S."/>
            <person name="Peters L."/>
            <person name="Ovchinnikova G."/>
            <person name="Teshima H."/>
            <person name="Detter J.C."/>
            <person name="Han C.S."/>
            <person name="Tapia R."/>
            <person name="Land M.L."/>
            <person name="Hauser L."/>
            <person name="Kyrpides N.C."/>
            <person name="Ivanova N.N."/>
            <person name="Pagani I."/>
            <person name="Huntmann M."/>
            <person name="Wei C.L."/>
            <person name="Davenport K.W."/>
            <person name="Daligault H."/>
            <person name="Chain P.S."/>
            <person name="Chen A."/>
            <person name="Mavromatis K."/>
            <person name="Markowitz V."/>
            <person name="Szeto E."/>
            <person name="Mikhailova N."/>
            <person name="Pati A."/>
            <person name="Wagner M."/>
            <person name="Woyke T."/>
            <person name="Ollivier B."/>
            <person name="Klenk H.P."/>
            <person name="Spring S."/>
            <person name="Loy A."/>
        </authorList>
    </citation>
    <scope>NUCLEOTIDE SEQUENCE [LARGE SCALE GENOMIC DNA]</scope>
    <source>
        <strain evidence="2">ATCC BAA-275 / DSM 13257 / NCIMB 13706 / S10</strain>
    </source>
</reference>
<dbReference type="Proteomes" id="UP000005262">
    <property type="component" value="Chromosome"/>
</dbReference>
<name>J7J331_DESMD</name>
<dbReference type="Pfam" id="PF09719">
    <property type="entry name" value="C_GCAxxG_C_C"/>
    <property type="match status" value="1"/>
</dbReference>
<dbReference type="OrthoDB" id="9791535at2"/>
<accession>J7J331</accession>
<dbReference type="AlphaFoldDB" id="J7J331"/>
<proteinExistence type="predicted"/>
<reference evidence="2" key="2">
    <citation type="submission" date="2012-08" db="EMBL/GenBank/DDBJ databases">
        <title>Finished genome of Desulfosporosinus meridiei DSM 13257.</title>
        <authorList>
            <person name="Huntemann M."/>
            <person name="Wei C.-L."/>
            <person name="Han J."/>
            <person name="Detter J.C."/>
            <person name="Han C."/>
            <person name="Davenport K."/>
            <person name="Daligault H."/>
            <person name="Erkkila T."/>
            <person name="Gu W."/>
            <person name="Munk A.C.C."/>
            <person name="Teshima H."/>
            <person name="Xu Y."/>
            <person name="Chain P."/>
            <person name="Tapia R."/>
            <person name="Chen A."/>
            <person name="Krypides N."/>
            <person name="Mavromatis K."/>
            <person name="Markowitz V."/>
            <person name="Szeto E."/>
            <person name="Ivanova N."/>
            <person name="Mikhailova N."/>
            <person name="Ovchinnikova G."/>
            <person name="Pagani I."/>
            <person name="Pati A."/>
            <person name="Goodwin L."/>
            <person name="Peters L."/>
            <person name="Pitluck S."/>
            <person name="Woyke T."/>
            <person name="Pester M."/>
            <person name="Spring S."/>
            <person name="Ollivier B."/>
            <person name="Rattei T."/>
            <person name="Klenk H.-P."/>
            <person name="Wagner M."/>
            <person name="Loy A."/>
        </authorList>
    </citation>
    <scope>NUCLEOTIDE SEQUENCE [LARGE SCALE GENOMIC DNA]</scope>
    <source>
        <strain evidence="2">ATCC BAA-275 / DSM 13257 / NCIMB 13706 / S10</strain>
    </source>
</reference>
<dbReference type="InterPro" id="IPR010181">
    <property type="entry name" value="CGCAxxGCC_motif"/>
</dbReference>
<gene>
    <name evidence="1" type="ordered locus">Desmer_3517</name>
</gene>
<evidence type="ECO:0000313" key="2">
    <source>
        <dbReference type="Proteomes" id="UP000005262"/>
    </source>
</evidence>
<protein>
    <submittedName>
        <fullName evidence="1">C_GCAxxG_C_C family probable redox protein</fullName>
    </submittedName>
</protein>
<dbReference type="HOGENOM" id="CLU_091283_1_1_9"/>
<organism evidence="1 2">
    <name type="scientific">Desulfosporosinus meridiei (strain ATCC BAA-275 / DSM 13257 / KCTC 12902 / NCIMB 13706 / S10)</name>
    <dbReference type="NCBI Taxonomy" id="768704"/>
    <lineage>
        <taxon>Bacteria</taxon>
        <taxon>Bacillati</taxon>
        <taxon>Bacillota</taxon>
        <taxon>Clostridia</taxon>
        <taxon>Eubacteriales</taxon>
        <taxon>Desulfitobacteriaceae</taxon>
        <taxon>Desulfosporosinus</taxon>
    </lineage>
</organism>
<dbReference type="NCBIfam" id="TIGR01909">
    <property type="entry name" value="C_GCAxxG_C_C"/>
    <property type="match status" value="1"/>
</dbReference>